<name>A0AAD4G5B4_BOLED</name>
<keyword evidence="3" id="KW-1185">Reference proteome</keyword>
<reference evidence="2" key="1">
    <citation type="submission" date="2019-10" db="EMBL/GenBank/DDBJ databases">
        <authorList>
            <consortium name="DOE Joint Genome Institute"/>
            <person name="Kuo A."/>
            <person name="Miyauchi S."/>
            <person name="Kiss E."/>
            <person name="Drula E."/>
            <person name="Kohler A."/>
            <person name="Sanchez-Garcia M."/>
            <person name="Andreopoulos B."/>
            <person name="Barry K.W."/>
            <person name="Bonito G."/>
            <person name="Buee M."/>
            <person name="Carver A."/>
            <person name="Chen C."/>
            <person name="Cichocki N."/>
            <person name="Clum A."/>
            <person name="Culley D."/>
            <person name="Crous P.W."/>
            <person name="Fauchery L."/>
            <person name="Girlanda M."/>
            <person name="Hayes R."/>
            <person name="Keri Z."/>
            <person name="LaButti K."/>
            <person name="Lipzen A."/>
            <person name="Lombard V."/>
            <person name="Magnuson J."/>
            <person name="Maillard F."/>
            <person name="Morin E."/>
            <person name="Murat C."/>
            <person name="Nolan M."/>
            <person name="Ohm R."/>
            <person name="Pangilinan J."/>
            <person name="Pereira M."/>
            <person name="Perotto S."/>
            <person name="Peter M."/>
            <person name="Riley R."/>
            <person name="Sitrit Y."/>
            <person name="Stielow B."/>
            <person name="Szollosi G."/>
            <person name="Zifcakova L."/>
            <person name="Stursova M."/>
            <person name="Spatafora J.W."/>
            <person name="Tedersoo L."/>
            <person name="Vaario L.-M."/>
            <person name="Yamada A."/>
            <person name="Yan M."/>
            <person name="Wang P."/>
            <person name="Xu J."/>
            <person name="Bruns T."/>
            <person name="Baldrian P."/>
            <person name="Vilgalys R."/>
            <person name="Henrissat B."/>
            <person name="Grigoriev I.V."/>
            <person name="Hibbett D."/>
            <person name="Nagy L.G."/>
            <person name="Martin F.M."/>
        </authorList>
    </citation>
    <scope>NUCLEOTIDE SEQUENCE</scope>
    <source>
        <strain evidence="2">BED1</strain>
    </source>
</reference>
<sequence>MLIDVIALLVEIGVTAATQSVQRFLKHRWWGGLGLREVVLEFPSRSRNDLIDDSNDLLLMDLLDLVWVGKEIQDKVVETLCFGSAFSC</sequence>
<keyword evidence="1" id="KW-0732">Signal</keyword>
<protein>
    <submittedName>
        <fullName evidence="2">Uncharacterized protein</fullName>
    </submittedName>
</protein>
<comment type="caution">
    <text evidence="2">The sequence shown here is derived from an EMBL/GenBank/DDBJ whole genome shotgun (WGS) entry which is preliminary data.</text>
</comment>
<proteinExistence type="predicted"/>
<dbReference type="Proteomes" id="UP001194468">
    <property type="component" value="Unassembled WGS sequence"/>
</dbReference>
<feature type="chain" id="PRO_5042179333" evidence="1">
    <location>
        <begin position="18"/>
        <end position="88"/>
    </location>
</feature>
<evidence type="ECO:0000313" key="2">
    <source>
        <dbReference type="EMBL" id="KAF8414716.1"/>
    </source>
</evidence>
<accession>A0AAD4G5B4</accession>
<evidence type="ECO:0000313" key="3">
    <source>
        <dbReference type="Proteomes" id="UP001194468"/>
    </source>
</evidence>
<dbReference type="AlphaFoldDB" id="A0AAD4G5B4"/>
<evidence type="ECO:0000256" key="1">
    <source>
        <dbReference type="SAM" id="SignalP"/>
    </source>
</evidence>
<organism evidence="2 3">
    <name type="scientific">Boletus edulis BED1</name>
    <dbReference type="NCBI Taxonomy" id="1328754"/>
    <lineage>
        <taxon>Eukaryota</taxon>
        <taxon>Fungi</taxon>
        <taxon>Dikarya</taxon>
        <taxon>Basidiomycota</taxon>
        <taxon>Agaricomycotina</taxon>
        <taxon>Agaricomycetes</taxon>
        <taxon>Agaricomycetidae</taxon>
        <taxon>Boletales</taxon>
        <taxon>Boletineae</taxon>
        <taxon>Boletaceae</taxon>
        <taxon>Boletoideae</taxon>
        <taxon>Boletus</taxon>
    </lineage>
</organism>
<feature type="signal peptide" evidence="1">
    <location>
        <begin position="1"/>
        <end position="17"/>
    </location>
</feature>
<reference evidence="2" key="2">
    <citation type="journal article" date="2020" name="Nat. Commun.">
        <title>Large-scale genome sequencing of mycorrhizal fungi provides insights into the early evolution of symbiotic traits.</title>
        <authorList>
            <person name="Miyauchi S."/>
            <person name="Kiss E."/>
            <person name="Kuo A."/>
            <person name="Drula E."/>
            <person name="Kohler A."/>
            <person name="Sanchez-Garcia M."/>
            <person name="Morin E."/>
            <person name="Andreopoulos B."/>
            <person name="Barry K.W."/>
            <person name="Bonito G."/>
            <person name="Buee M."/>
            <person name="Carver A."/>
            <person name="Chen C."/>
            <person name="Cichocki N."/>
            <person name="Clum A."/>
            <person name="Culley D."/>
            <person name="Crous P.W."/>
            <person name="Fauchery L."/>
            <person name="Girlanda M."/>
            <person name="Hayes R.D."/>
            <person name="Keri Z."/>
            <person name="LaButti K."/>
            <person name="Lipzen A."/>
            <person name="Lombard V."/>
            <person name="Magnuson J."/>
            <person name="Maillard F."/>
            <person name="Murat C."/>
            <person name="Nolan M."/>
            <person name="Ohm R.A."/>
            <person name="Pangilinan J."/>
            <person name="Pereira M.F."/>
            <person name="Perotto S."/>
            <person name="Peter M."/>
            <person name="Pfister S."/>
            <person name="Riley R."/>
            <person name="Sitrit Y."/>
            <person name="Stielow J.B."/>
            <person name="Szollosi G."/>
            <person name="Zifcakova L."/>
            <person name="Stursova M."/>
            <person name="Spatafora J.W."/>
            <person name="Tedersoo L."/>
            <person name="Vaario L.M."/>
            <person name="Yamada A."/>
            <person name="Yan M."/>
            <person name="Wang P."/>
            <person name="Xu J."/>
            <person name="Bruns T."/>
            <person name="Baldrian P."/>
            <person name="Vilgalys R."/>
            <person name="Dunand C."/>
            <person name="Henrissat B."/>
            <person name="Grigoriev I.V."/>
            <person name="Hibbett D."/>
            <person name="Nagy L.G."/>
            <person name="Martin F.M."/>
        </authorList>
    </citation>
    <scope>NUCLEOTIDE SEQUENCE</scope>
    <source>
        <strain evidence="2">BED1</strain>
    </source>
</reference>
<gene>
    <name evidence="2" type="ORF">L210DRAFT_3590829</name>
</gene>
<dbReference type="EMBL" id="WHUW01000443">
    <property type="protein sequence ID" value="KAF8414716.1"/>
    <property type="molecule type" value="Genomic_DNA"/>
</dbReference>